<comment type="caution">
    <text evidence="1">The sequence shown here is derived from an EMBL/GenBank/DDBJ whole genome shotgun (WGS) entry which is preliminary data.</text>
</comment>
<proteinExistence type="predicted"/>
<accession>A0A7C2K0J5</accession>
<sequence>MMQPPCNRDEHGSYDEALECVRRRHRERMAARDPEQWRADCERLMRLDEPEPLPAPEPEQPEPLPEYQRAQFVEALAVDEEFRGAVRAWVGGAA</sequence>
<evidence type="ECO:0000313" key="1">
    <source>
        <dbReference type="EMBL" id="HEN16200.1"/>
    </source>
</evidence>
<gene>
    <name evidence="1" type="ORF">ENQ76_12115</name>
</gene>
<protein>
    <submittedName>
        <fullName evidence="1">Uncharacterized protein</fullName>
    </submittedName>
</protein>
<reference evidence="1" key="1">
    <citation type="journal article" date="2020" name="mSystems">
        <title>Genome- and Community-Level Interaction Insights into Carbon Utilization and Element Cycling Functions of Hydrothermarchaeota in Hydrothermal Sediment.</title>
        <authorList>
            <person name="Zhou Z."/>
            <person name="Liu Y."/>
            <person name="Xu W."/>
            <person name="Pan J."/>
            <person name="Luo Z.H."/>
            <person name="Li M."/>
        </authorList>
    </citation>
    <scope>NUCLEOTIDE SEQUENCE [LARGE SCALE GENOMIC DNA]</scope>
    <source>
        <strain evidence="1">SpSt-339</strain>
    </source>
</reference>
<dbReference type="AlphaFoldDB" id="A0A7C2K0J5"/>
<dbReference type="EMBL" id="DSOK01000339">
    <property type="protein sequence ID" value="HEN16200.1"/>
    <property type="molecule type" value="Genomic_DNA"/>
</dbReference>
<organism evidence="1">
    <name type="scientific">Schlesneria paludicola</name>
    <dbReference type="NCBI Taxonomy" id="360056"/>
    <lineage>
        <taxon>Bacteria</taxon>
        <taxon>Pseudomonadati</taxon>
        <taxon>Planctomycetota</taxon>
        <taxon>Planctomycetia</taxon>
        <taxon>Planctomycetales</taxon>
        <taxon>Planctomycetaceae</taxon>
        <taxon>Schlesneria</taxon>
    </lineage>
</organism>
<name>A0A7C2K0J5_9PLAN</name>